<reference evidence="3" key="1">
    <citation type="submission" date="2017-09" db="EMBL/GenBank/DDBJ databases">
        <title>Depth-based differentiation of microbial function through sediment-hosted aquifers and enrichment of novel symbionts in the deep terrestrial subsurface.</title>
        <authorList>
            <person name="Probst A.J."/>
            <person name="Ladd B."/>
            <person name="Jarett J.K."/>
            <person name="Geller-Mcgrath D.E."/>
            <person name="Sieber C.M.K."/>
            <person name="Emerson J.B."/>
            <person name="Anantharaman K."/>
            <person name="Thomas B.C."/>
            <person name="Malmstrom R."/>
            <person name="Stieglmeier M."/>
            <person name="Klingl A."/>
            <person name="Woyke T."/>
            <person name="Ryan C.M."/>
            <person name="Banfield J.F."/>
        </authorList>
    </citation>
    <scope>NUCLEOTIDE SEQUENCE [LARGE SCALE GENOMIC DNA]</scope>
</reference>
<name>A0A2M7XHA2_9BACT</name>
<organism evidence="2 3">
    <name type="scientific">Candidatus Uhrbacteria bacterium CG_4_9_14_3_um_filter_36_7</name>
    <dbReference type="NCBI Taxonomy" id="1975033"/>
    <lineage>
        <taxon>Bacteria</taxon>
        <taxon>Candidatus Uhriibacteriota</taxon>
    </lineage>
</organism>
<dbReference type="Pfam" id="PF13413">
    <property type="entry name" value="HTH_25"/>
    <property type="match status" value="1"/>
</dbReference>
<dbReference type="Proteomes" id="UP000229749">
    <property type="component" value="Unassembled WGS sequence"/>
</dbReference>
<evidence type="ECO:0000256" key="1">
    <source>
        <dbReference type="SAM" id="Phobius"/>
    </source>
</evidence>
<evidence type="ECO:0000313" key="3">
    <source>
        <dbReference type="Proteomes" id="UP000229749"/>
    </source>
</evidence>
<dbReference type="EMBL" id="PFWS01000035">
    <property type="protein sequence ID" value="PJA47267.1"/>
    <property type="molecule type" value="Genomic_DNA"/>
</dbReference>
<dbReference type="Gene3D" id="1.10.260.40">
    <property type="entry name" value="lambda repressor-like DNA-binding domains"/>
    <property type="match status" value="1"/>
</dbReference>
<evidence type="ECO:0008006" key="4">
    <source>
        <dbReference type="Google" id="ProtNLM"/>
    </source>
</evidence>
<proteinExistence type="predicted"/>
<keyword evidence="1" id="KW-0472">Membrane</keyword>
<dbReference type="InterPro" id="IPR013783">
    <property type="entry name" value="Ig-like_fold"/>
</dbReference>
<dbReference type="InterPro" id="IPR001387">
    <property type="entry name" value="Cro/C1-type_HTH"/>
</dbReference>
<protein>
    <recommendedName>
        <fullName evidence="4">HTH cro/C1-type domain-containing protein</fullName>
    </recommendedName>
</protein>
<keyword evidence="1" id="KW-1133">Transmembrane helix</keyword>
<dbReference type="Gene3D" id="2.60.40.10">
    <property type="entry name" value="Immunoglobulins"/>
    <property type="match status" value="1"/>
</dbReference>
<dbReference type="SUPFAM" id="SSF47413">
    <property type="entry name" value="lambda repressor-like DNA-binding domains"/>
    <property type="match status" value="1"/>
</dbReference>
<dbReference type="InterPro" id="IPR050400">
    <property type="entry name" value="Bact_Cytoskel_RodZ"/>
</dbReference>
<dbReference type="InterPro" id="IPR010982">
    <property type="entry name" value="Lambda_DNA-bd_dom_sf"/>
</dbReference>
<comment type="caution">
    <text evidence="2">The sequence shown here is derived from an EMBL/GenBank/DDBJ whole genome shotgun (WGS) entry which is preliminary data.</text>
</comment>
<dbReference type="GO" id="GO:0003677">
    <property type="term" value="F:DNA binding"/>
    <property type="evidence" value="ECO:0007669"/>
    <property type="project" value="InterPro"/>
</dbReference>
<feature type="transmembrane region" description="Helical" evidence="1">
    <location>
        <begin position="107"/>
        <end position="130"/>
    </location>
</feature>
<dbReference type="PANTHER" id="PTHR34475">
    <property type="match status" value="1"/>
</dbReference>
<evidence type="ECO:0000313" key="2">
    <source>
        <dbReference type="EMBL" id="PJA47267.1"/>
    </source>
</evidence>
<keyword evidence="1" id="KW-0812">Transmembrane</keyword>
<gene>
    <name evidence="2" type="ORF">CO172_02355</name>
</gene>
<accession>A0A2M7XHA2</accession>
<dbReference type="CDD" id="cd00093">
    <property type="entry name" value="HTH_XRE"/>
    <property type="match status" value="1"/>
</dbReference>
<dbReference type="Pfam" id="PF09136">
    <property type="entry name" value="Glucodextran_B"/>
    <property type="match status" value="1"/>
</dbReference>
<dbReference type="PANTHER" id="PTHR34475:SF1">
    <property type="entry name" value="CYTOSKELETON PROTEIN RODZ"/>
    <property type="match status" value="1"/>
</dbReference>
<sequence>MTFTLRTIQKNETLGTVLQTMRRNLHLSIQEASERTKIQPSYLKALERGNYGDLPEPLYIRHFLTTYARVLHTDPSYLISYYEHERKTCDFVGTLHLPRQKIEKKKFLLFHHLWKILLVGGLTFSLLFYFGGQIKNLLHPPTITIFEPTDGFITNDATVVVRGKAEKETNILVNMVPVLPDQNGFFYSEVILTHGTNVITIEGSQKYSKSATLHRYVIFESIKHGEITQSENLWINP</sequence>
<dbReference type="AlphaFoldDB" id="A0A2M7XHA2"/>